<evidence type="ECO:0000313" key="7">
    <source>
        <dbReference type="EMBL" id="MDB0579249.1"/>
    </source>
</evidence>
<dbReference type="EMBL" id="JABEVU030000001">
    <property type="protein sequence ID" value="MDB0579249.1"/>
    <property type="molecule type" value="Genomic_DNA"/>
</dbReference>
<evidence type="ECO:0000256" key="3">
    <source>
        <dbReference type="ARBA" id="ARBA00022723"/>
    </source>
</evidence>
<dbReference type="OrthoDB" id="9797132at2"/>
<gene>
    <name evidence="7" type="primary">ric</name>
    <name evidence="7" type="ORF">F7P68_0001680</name>
    <name evidence="6" type="ORF">SN16_11950</name>
</gene>
<dbReference type="Pfam" id="PF04405">
    <property type="entry name" value="ScdA_N"/>
    <property type="match status" value="1"/>
</dbReference>
<dbReference type="InterPro" id="IPR038062">
    <property type="entry name" value="ScdA-like_N_sf"/>
</dbReference>
<dbReference type="SUPFAM" id="SSF140683">
    <property type="entry name" value="SP0561-like"/>
    <property type="match status" value="1"/>
</dbReference>
<dbReference type="InterPro" id="IPR019903">
    <property type="entry name" value="RIC_family"/>
</dbReference>
<evidence type="ECO:0000256" key="1">
    <source>
        <dbReference type="ARBA" id="ARBA00004496"/>
    </source>
</evidence>
<reference evidence="7" key="3">
    <citation type="submission" date="2020-04" db="EMBL/GenBank/DDBJ databases">
        <authorList>
            <person name="Tanveer F."/>
            <person name="Xie Y."/>
            <person name="Shinwari Z.K."/>
        </authorList>
    </citation>
    <scope>NUCLEOTIDE SEQUENCE</scope>
    <source>
        <strain evidence="7">MOSEL-ME25</strain>
    </source>
</reference>
<evidence type="ECO:0000256" key="2">
    <source>
        <dbReference type="ARBA" id="ARBA00022490"/>
    </source>
</evidence>
<keyword evidence="2" id="KW-0963">Cytoplasm</keyword>
<protein>
    <submittedName>
        <fullName evidence="7">Iron-sulfur cluster repair di-iron protein</fullName>
    </submittedName>
</protein>
<keyword evidence="4" id="KW-0408">Iron</keyword>
<dbReference type="Pfam" id="PF01814">
    <property type="entry name" value="Hemerythrin"/>
    <property type="match status" value="1"/>
</dbReference>
<reference evidence="9" key="2">
    <citation type="submission" date="2020-04" db="EMBL/GenBank/DDBJ databases">
        <title>Genome analysis and biological profiling of marine Cellulosimicrobium funkei MOSEL-ME6.</title>
        <authorList>
            <person name="Tanveer F."/>
            <person name="Xie Y."/>
            <person name="Shinwari Z.K."/>
        </authorList>
    </citation>
    <scope>NUCLEOTIDE SEQUENCE [LARGE SCALE GENOMIC DNA]</scope>
    <source>
        <strain evidence="9">MOSEL-ME25</strain>
    </source>
</reference>
<dbReference type="PANTHER" id="PTHR36438">
    <property type="entry name" value="IRON-SULFUR CLUSTER REPAIR PROTEIN YTFE"/>
    <property type="match status" value="1"/>
</dbReference>
<organism evidence="6 8">
    <name type="scientific">Salinicoccus roseus</name>
    <dbReference type="NCBI Taxonomy" id="45670"/>
    <lineage>
        <taxon>Bacteria</taxon>
        <taxon>Bacillati</taxon>
        <taxon>Bacillota</taxon>
        <taxon>Bacilli</taxon>
        <taxon>Bacillales</taxon>
        <taxon>Staphylococcaceae</taxon>
        <taxon>Salinicoccus</taxon>
    </lineage>
</organism>
<dbReference type="NCBIfam" id="TIGR03652">
    <property type="entry name" value="FeS_repair_RIC"/>
    <property type="match status" value="1"/>
</dbReference>
<sequence>MTTVNREMWVSEIVKDIPKSADIFRKNRIDYCCGGKMPISQAVEERGLDLEGMLEEINSIERHEEAGIQPKYLDEKGIVKFIQNRYHQELMDEFAALTPYVTKLARKHGPNEPHLVRIQELYRTLKHEMIEHTEDEDHNVFPMIIEFMEHPTPELAEKVRPHVSELEGEHEAVGDILKEIRDITSDYTPHANACGTYRLVYARLEKLEKDTFDHVHLENHELFERVRKAI</sequence>
<comment type="subcellular location">
    <subcellularLocation>
        <location evidence="1">Cytoplasm</location>
    </subcellularLocation>
</comment>
<dbReference type="AlphaFoldDB" id="A0A0C2HJP3"/>
<dbReference type="EMBL" id="JXII01000010">
    <property type="protein sequence ID" value="KIH69796.1"/>
    <property type="molecule type" value="Genomic_DNA"/>
</dbReference>
<dbReference type="GeneID" id="77846254"/>
<feature type="domain" description="Hemerythrin-like" evidence="5">
    <location>
        <begin position="85"/>
        <end position="225"/>
    </location>
</feature>
<dbReference type="PANTHER" id="PTHR36438:SF1">
    <property type="entry name" value="IRON-SULFUR CLUSTER REPAIR PROTEIN YTFE"/>
    <property type="match status" value="1"/>
</dbReference>
<dbReference type="Proteomes" id="UP000031546">
    <property type="component" value="Unassembled WGS sequence"/>
</dbReference>
<proteinExistence type="predicted"/>
<dbReference type="GO" id="GO:0005737">
    <property type="term" value="C:cytoplasm"/>
    <property type="evidence" value="ECO:0007669"/>
    <property type="project" value="UniProtKB-SubCell"/>
</dbReference>
<evidence type="ECO:0000259" key="5">
    <source>
        <dbReference type="Pfam" id="PF01814"/>
    </source>
</evidence>
<dbReference type="GO" id="GO:0046872">
    <property type="term" value="F:metal ion binding"/>
    <property type="evidence" value="ECO:0007669"/>
    <property type="project" value="UniProtKB-KW"/>
</dbReference>
<evidence type="ECO:0000313" key="9">
    <source>
        <dbReference type="Proteomes" id="UP000527860"/>
    </source>
</evidence>
<evidence type="ECO:0000313" key="6">
    <source>
        <dbReference type="EMBL" id="KIH69796.1"/>
    </source>
</evidence>
<keyword evidence="3" id="KW-0479">Metal-binding</keyword>
<keyword evidence="9" id="KW-1185">Reference proteome</keyword>
<dbReference type="InterPro" id="IPR012312">
    <property type="entry name" value="Hemerythrin-like"/>
</dbReference>
<reference evidence="6 8" key="1">
    <citation type="submission" date="2015-01" db="EMBL/GenBank/DDBJ databases">
        <title>Genome sequences of high lactate-tolerant strain Salinicoccus roseus W12 with industrial interest.</title>
        <authorList>
            <person name="Wang H."/>
            <person name="Yu B."/>
        </authorList>
    </citation>
    <scope>NUCLEOTIDE SEQUENCE [LARGE SCALE GENOMIC DNA]</scope>
    <source>
        <strain evidence="6 8">W12</strain>
    </source>
</reference>
<accession>A0A0C2HJP3</accession>
<reference evidence="7 9" key="4">
    <citation type="submission" date="2022-12" db="EMBL/GenBank/DDBJ databases">
        <title>Genome analysis and biological profiling of marine Salinicoccus roseus MOSEL-ME25.</title>
        <authorList>
            <person name="Mirza F.T."/>
            <person name="Xie Y."/>
            <person name="Shinwari Z.K."/>
        </authorList>
    </citation>
    <scope>NUCLEOTIDE SEQUENCE [LARGE SCALE GENOMIC DNA]</scope>
    <source>
        <strain evidence="7 9">MOSEL-ME25</strain>
    </source>
</reference>
<evidence type="ECO:0000313" key="8">
    <source>
        <dbReference type="Proteomes" id="UP000031546"/>
    </source>
</evidence>
<name>A0A0C2HJP3_9STAP</name>
<dbReference type="Gene3D" id="1.20.120.520">
    <property type="entry name" value="nmb1532 protein domain like"/>
    <property type="match status" value="1"/>
</dbReference>
<evidence type="ECO:0000256" key="4">
    <source>
        <dbReference type="ARBA" id="ARBA00023004"/>
    </source>
</evidence>
<dbReference type="Gene3D" id="1.10.3910.10">
    <property type="entry name" value="SP0561-like"/>
    <property type="match status" value="1"/>
</dbReference>
<dbReference type="RefSeq" id="WP_040106861.1">
    <property type="nucleotide sequence ID" value="NZ_JABEVU030000001.1"/>
</dbReference>
<comment type="caution">
    <text evidence="6">The sequence shown here is derived from an EMBL/GenBank/DDBJ whole genome shotgun (WGS) entry which is preliminary data.</text>
</comment>
<dbReference type="STRING" id="45670.SN16_11950"/>
<dbReference type="Proteomes" id="UP000527860">
    <property type="component" value="Unassembled WGS sequence"/>
</dbReference>